<gene>
    <name evidence="3" type="ORF">SAMN02745126_06283</name>
</gene>
<dbReference type="InterPro" id="IPR006680">
    <property type="entry name" value="Amidohydro-rel"/>
</dbReference>
<dbReference type="PANTHER" id="PTHR21240:SF28">
    <property type="entry name" value="ISO-OROTATE DECARBOXYLASE (EUROFUNG)"/>
    <property type="match status" value="1"/>
</dbReference>
<keyword evidence="3" id="KW-0378">Hydrolase</keyword>
<dbReference type="GO" id="GO:0016787">
    <property type="term" value="F:hydrolase activity"/>
    <property type="evidence" value="ECO:0007669"/>
    <property type="project" value="UniProtKB-KW"/>
</dbReference>
<keyword evidence="1" id="KW-0456">Lyase</keyword>
<dbReference type="PANTHER" id="PTHR21240">
    <property type="entry name" value="2-AMINO-3-CARBOXYLMUCONATE-6-SEMIALDEHYDE DECARBOXYLASE"/>
    <property type="match status" value="1"/>
</dbReference>
<evidence type="ECO:0000313" key="4">
    <source>
        <dbReference type="Proteomes" id="UP000190092"/>
    </source>
</evidence>
<reference evidence="4" key="1">
    <citation type="submission" date="2017-02" db="EMBL/GenBank/DDBJ databases">
        <authorList>
            <person name="Varghese N."/>
            <person name="Submissions S."/>
        </authorList>
    </citation>
    <scope>NUCLEOTIDE SEQUENCE [LARGE SCALE GENOMIC DNA]</scope>
    <source>
        <strain evidence="4">ATCC 27094</strain>
    </source>
</reference>
<sequence>MKYDVISADGHVDLIWLPPDLFTRNASAAFKDRMPYVVDGPKGPEWTSSKGAKFGLVNGMGSAGREYVPGVIHRSDRMASTGLYDDGKKGIRRLTEPDLRLKDQDRDGVQAEVLYGILGASGRLNDPEASTEVLRIYNDWLHEFCKAAPDRLIGLANIPNHDMDVAVTEMMRNARRGVRGFDVANKPDMTPLWDPFWEPLWQAAHETGIPIHFHTIGGRSPDTSKMPHHVVRRVQAAHITHFQMHMSYMLMALIYSGAPERYPNLKIVIGEAGLGWIPYVLQHMDLEWEDQFKDLDLKMKPSEYWHRQFYATYQTDPVGIRLLDLLGEDNVMWGSDYPHPDGIWPDSQEFLDRELDSIGAETRRKITRDNAMKLYRLAN</sequence>
<evidence type="ECO:0000256" key="1">
    <source>
        <dbReference type="ARBA" id="ARBA00023239"/>
    </source>
</evidence>
<organism evidence="3 4">
    <name type="scientific">Enhydrobacter aerosaccus</name>
    <dbReference type="NCBI Taxonomy" id="225324"/>
    <lineage>
        <taxon>Bacteria</taxon>
        <taxon>Pseudomonadati</taxon>
        <taxon>Pseudomonadota</taxon>
        <taxon>Alphaproteobacteria</taxon>
        <taxon>Hyphomicrobiales</taxon>
        <taxon>Enhydrobacter</taxon>
    </lineage>
</organism>
<dbReference type="Pfam" id="PF04909">
    <property type="entry name" value="Amidohydro_2"/>
    <property type="match status" value="1"/>
</dbReference>
<dbReference type="EMBL" id="FUWJ01000018">
    <property type="protein sequence ID" value="SKA39925.1"/>
    <property type="molecule type" value="Genomic_DNA"/>
</dbReference>
<dbReference type="GO" id="GO:0019748">
    <property type="term" value="P:secondary metabolic process"/>
    <property type="evidence" value="ECO:0007669"/>
    <property type="project" value="TreeGrafter"/>
</dbReference>
<dbReference type="SUPFAM" id="SSF51556">
    <property type="entry name" value="Metallo-dependent hydrolases"/>
    <property type="match status" value="1"/>
</dbReference>
<protein>
    <submittedName>
        <fullName evidence="3">Predicted metal-dependent hydrolase, TIM-barrel fold</fullName>
    </submittedName>
</protein>
<evidence type="ECO:0000259" key="2">
    <source>
        <dbReference type="Pfam" id="PF04909"/>
    </source>
</evidence>
<name>A0A1T4THG5_9HYPH</name>
<dbReference type="RefSeq" id="WP_085938016.1">
    <property type="nucleotide sequence ID" value="NZ_FUWJ01000018.1"/>
</dbReference>
<feature type="domain" description="Amidohydrolase-related" evidence="2">
    <location>
        <begin position="113"/>
        <end position="377"/>
    </location>
</feature>
<dbReference type="InterPro" id="IPR032465">
    <property type="entry name" value="ACMSD"/>
</dbReference>
<dbReference type="Proteomes" id="UP000190092">
    <property type="component" value="Unassembled WGS sequence"/>
</dbReference>
<dbReference type="GO" id="GO:0005737">
    <property type="term" value="C:cytoplasm"/>
    <property type="evidence" value="ECO:0007669"/>
    <property type="project" value="TreeGrafter"/>
</dbReference>
<dbReference type="STRING" id="225324.SAMN02745126_06283"/>
<dbReference type="InterPro" id="IPR032466">
    <property type="entry name" value="Metal_Hydrolase"/>
</dbReference>
<evidence type="ECO:0000313" key="3">
    <source>
        <dbReference type="EMBL" id="SKA39925.1"/>
    </source>
</evidence>
<keyword evidence="4" id="KW-1185">Reference proteome</keyword>
<dbReference type="Gene3D" id="3.20.20.140">
    <property type="entry name" value="Metal-dependent hydrolases"/>
    <property type="match status" value="1"/>
</dbReference>
<proteinExistence type="predicted"/>
<dbReference type="GO" id="GO:0016831">
    <property type="term" value="F:carboxy-lyase activity"/>
    <property type="evidence" value="ECO:0007669"/>
    <property type="project" value="InterPro"/>
</dbReference>
<dbReference type="OrthoDB" id="9799024at2"/>
<dbReference type="AlphaFoldDB" id="A0A1T4THG5"/>
<accession>A0A1T4THG5</accession>